<dbReference type="Gene3D" id="3.40.630.30">
    <property type="match status" value="1"/>
</dbReference>
<dbReference type="GO" id="GO:0016747">
    <property type="term" value="F:acyltransferase activity, transferring groups other than amino-acyl groups"/>
    <property type="evidence" value="ECO:0007669"/>
    <property type="project" value="InterPro"/>
</dbReference>
<dbReference type="Pfam" id="PF13508">
    <property type="entry name" value="Acetyltransf_7"/>
    <property type="match status" value="1"/>
</dbReference>
<dbReference type="OrthoDB" id="7057833at2"/>
<evidence type="ECO:0000313" key="3">
    <source>
        <dbReference type="Proteomes" id="UP000199759"/>
    </source>
</evidence>
<protein>
    <submittedName>
        <fullName evidence="2">Acetyltransferase (GNAT) family protein</fullName>
    </submittedName>
</protein>
<keyword evidence="2" id="KW-0808">Transferase</keyword>
<organism evidence="2 3">
    <name type="scientific">Maricaulis salignorans</name>
    <dbReference type="NCBI Taxonomy" id="144026"/>
    <lineage>
        <taxon>Bacteria</taxon>
        <taxon>Pseudomonadati</taxon>
        <taxon>Pseudomonadota</taxon>
        <taxon>Alphaproteobacteria</taxon>
        <taxon>Maricaulales</taxon>
        <taxon>Maricaulaceae</taxon>
        <taxon>Maricaulis</taxon>
    </lineage>
</organism>
<accession>A0A1G9TTQ7</accession>
<keyword evidence="3" id="KW-1185">Reference proteome</keyword>
<gene>
    <name evidence="2" type="ORF">SAMN04488568_1138</name>
</gene>
<dbReference type="EMBL" id="FNHG01000013">
    <property type="protein sequence ID" value="SDM51123.1"/>
    <property type="molecule type" value="Genomic_DNA"/>
</dbReference>
<dbReference type="AlphaFoldDB" id="A0A1G9TTQ7"/>
<dbReference type="InterPro" id="IPR052523">
    <property type="entry name" value="Trichothecene_AcTrans"/>
</dbReference>
<dbReference type="RefSeq" id="WP_091770527.1">
    <property type="nucleotide sequence ID" value="NZ_FNHG01000013.1"/>
</dbReference>
<reference evidence="2 3" key="1">
    <citation type="submission" date="2016-10" db="EMBL/GenBank/DDBJ databases">
        <authorList>
            <person name="de Groot N.N."/>
        </authorList>
    </citation>
    <scope>NUCLEOTIDE SEQUENCE [LARGE SCALE GENOMIC DNA]</scope>
    <source>
        <strain evidence="2 3">DSM 16077</strain>
    </source>
</reference>
<dbReference type="InterPro" id="IPR016181">
    <property type="entry name" value="Acyl_CoA_acyltransferase"/>
</dbReference>
<dbReference type="SUPFAM" id="SSF55729">
    <property type="entry name" value="Acyl-CoA N-acyltransferases (Nat)"/>
    <property type="match status" value="1"/>
</dbReference>
<feature type="domain" description="N-acetyltransferase" evidence="1">
    <location>
        <begin position="126"/>
        <end position="181"/>
    </location>
</feature>
<dbReference type="PANTHER" id="PTHR42791:SF1">
    <property type="entry name" value="N-ACETYLTRANSFERASE DOMAIN-CONTAINING PROTEIN"/>
    <property type="match status" value="1"/>
</dbReference>
<sequence length="203" mass="21997">MMDELDIALPDDLHRAGREDSALLGAITADAFRDDPVNDWIFGNETAMRQTFRSLARRVYTPRGYACLAGTDAAAMWLGPGASKELPLYALPGLAASLLATGGPRALMRALAADTALAAHKPKAPHIYLFTIAVRRGRQGQGLGRRLILPTLAACDRAQRPAYLENSNPANDGFYRSLGFESIGEILIAPDAPPLEAMWREPR</sequence>
<proteinExistence type="predicted"/>
<dbReference type="InterPro" id="IPR000182">
    <property type="entry name" value="GNAT_dom"/>
</dbReference>
<evidence type="ECO:0000259" key="1">
    <source>
        <dbReference type="Pfam" id="PF13508"/>
    </source>
</evidence>
<name>A0A1G9TTQ7_9PROT</name>
<dbReference type="Proteomes" id="UP000199759">
    <property type="component" value="Unassembled WGS sequence"/>
</dbReference>
<evidence type="ECO:0000313" key="2">
    <source>
        <dbReference type="EMBL" id="SDM51123.1"/>
    </source>
</evidence>
<dbReference type="PANTHER" id="PTHR42791">
    <property type="entry name" value="GNAT FAMILY ACETYLTRANSFERASE"/>
    <property type="match status" value="1"/>
</dbReference>